<comment type="catalytic activity">
    <reaction evidence="10 11">
        <text>nicotinate beta-D-ribonucleotide + ATP + H(+) = deamido-NAD(+) + diphosphate</text>
        <dbReference type="Rhea" id="RHEA:22860"/>
        <dbReference type="ChEBI" id="CHEBI:15378"/>
        <dbReference type="ChEBI" id="CHEBI:30616"/>
        <dbReference type="ChEBI" id="CHEBI:33019"/>
        <dbReference type="ChEBI" id="CHEBI:57502"/>
        <dbReference type="ChEBI" id="CHEBI:58437"/>
        <dbReference type="EC" id="2.7.7.18"/>
    </reaction>
</comment>
<comment type="function">
    <text evidence="1 11">Catalyzes the reversible adenylation of nicotinate mononucleotide (NaMN) to nicotinic acid adenine dinucleotide (NaAD).</text>
</comment>
<proteinExistence type="inferred from homology"/>
<dbReference type="OrthoDB" id="5295945at2"/>
<dbReference type="AlphaFoldDB" id="A0A3S4MH53"/>
<dbReference type="FunFam" id="3.40.50.620:FF:000039">
    <property type="entry name" value="Probable nicotinate-nucleotide adenylyltransferase"/>
    <property type="match status" value="1"/>
</dbReference>
<evidence type="ECO:0000256" key="8">
    <source>
        <dbReference type="ARBA" id="ARBA00022840"/>
    </source>
</evidence>
<accession>A0A3S4MH53</accession>
<dbReference type="Pfam" id="PF01467">
    <property type="entry name" value="CTP_transf_like"/>
    <property type="match status" value="1"/>
</dbReference>
<dbReference type="SUPFAM" id="SSF52374">
    <property type="entry name" value="Nucleotidylyl transferase"/>
    <property type="match status" value="1"/>
</dbReference>
<dbReference type="CDD" id="cd02165">
    <property type="entry name" value="NMNAT"/>
    <property type="match status" value="1"/>
</dbReference>
<name>A0A3S4MH53_9ENTR</name>
<dbReference type="PANTHER" id="PTHR39321:SF3">
    <property type="entry name" value="PHOSPHOPANTETHEINE ADENYLYLTRANSFERASE"/>
    <property type="match status" value="1"/>
</dbReference>
<evidence type="ECO:0000256" key="1">
    <source>
        <dbReference type="ARBA" id="ARBA00002324"/>
    </source>
</evidence>
<dbReference type="Gene3D" id="3.40.50.620">
    <property type="entry name" value="HUPs"/>
    <property type="match status" value="1"/>
</dbReference>
<dbReference type="EMBL" id="LR134201">
    <property type="protein sequence ID" value="VEB99646.1"/>
    <property type="molecule type" value="Genomic_DNA"/>
</dbReference>
<dbReference type="Proteomes" id="UP000274122">
    <property type="component" value="Chromosome"/>
</dbReference>
<comment type="similarity">
    <text evidence="3 11">Belongs to the NadD family.</text>
</comment>
<evidence type="ECO:0000256" key="4">
    <source>
        <dbReference type="ARBA" id="ARBA00022642"/>
    </source>
</evidence>
<dbReference type="PANTHER" id="PTHR39321">
    <property type="entry name" value="NICOTINATE-NUCLEOTIDE ADENYLYLTRANSFERASE-RELATED"/>
    <property type="match status" value="1"/>
</dbReference>
<keyword evidence="8 11" id="KW-0067">ATP-binding</keyword>
<evidence type="ECO:0000256" key="10">
    <source>
        <dbReference type="ARBA" id="ARBA00048721"/>
    </source>
</evidence>
<feature type="domain" description="Cytidyltransferase-like" evidence="12">
    <location>
        <begin position="9"/>
        <end position="189"/>
    </location>
</feature>
<dbReference type="NCBIfam" id="TIGR00125">
    <property type="entry name" value="cyt_tran_rel"/>
    <property type="match status" value="1"/>
</dbReference>
<protein>
    <recommendedName>
        <fullName evidence="11">Probable nicotinate-nucleotide adenylyltransferase</fullName>
        <ecNumber evidence="11">2.7.7.18</ecNumber>
    </recommendedName>
    <alternativeName>
        <fullName evidence="11">Deamido-NAD(+) diphosphorylase</fullName>
    </alternativeName>
    <alternativeName>
        <fullName evidence="11">Deamido-NAD(+) pyrophosphorylase</fullName>
    </alternativeName>
    <alternativeName>
        <fullName evidence="11">Nicotinate mononucleotide adenylyltransferase</fullName>
        <shortName evidence="11">NaMN adenylyltransferase</shortName>
    </alternativeName>
</protein>
<dbReference type="RefSeq" id="WP_126357165.1">
    <property type="nucleotide sequence ID" value="NZ_LR134201.1"/>
</dbReference>
<evidence type="ECO:0000256" key="5">
    <source>
        <dbReference type="ARBA" id="ARBA00022679"/>
    </source>
</evidence>
<keyword evidence="7 11" id="KW-0547">Nucleotide-binding</keyword>
<organism evidence="13 14">
    <name type="scientific">Cedecea lapagei</name>
    <dbReference type="NCBI Taxonomy" id="158823"/>
    <lineage>
        <taxon>Bacteria</taxon>
        <taxon>Pseudomonadati</taxon>
        <taxon>Pseudomonadota</taxon>
        <taxon>Gammaproteobacteria</taxon>
        <taxon>Enterobacterales</taxon>
        <taxon>Enterobacteriaceae</taxon>
        <taxon>Cedecea</taxon>
    </lineage>
</organism>
<keyword evidence="6 11" id="KW-0548">Nucleotidyltransferase</keyword>
<dbReference type="InterPro" id="IPR014729">
    <property type="entry name" value="Rossmann-like_a/b/a_fold"/>
</dbReference>
<dbReference type="GO" id="GO:0009435">
    <property type="term" value="P:NAD+ biosynthetic process"/>
    <property type="evidence" value="ECO:0007669"/>
    <property type="project" value="UniProtKB-UniRule"/>
</dbReference>
<evidence type="ECO:0000256" key="2">
    <source>
        <dbReference type="ARBA" id="ARBA00005019"/>
    </source>
</evidence>
<dbReference type="HAMAP" id="MF_00244">
    <property type="entry name" value="NaMN_adenylyltr"/>
    <property type="match status" value="1"/>
</dbReference>
<evidence type="ECO:0000313" key="13">
    <source>
        <dbReference type="EMBL" id="VEB99646.1"/>
    </source>
</evidence>
<dbReference type="InterPro" id="IPR004821">
    <property type="entry name" value="Cyt_trans-like"/>
</dbReference>
<dbReference type="NCBIfam" id="NF000840">
    <property type="entry name" value="PRK00071.1-3"/>
    <property type="match status" value="1"/>
</dbReference>
<gene>
    <name evidence="11 13" type="primary">nadD</name>
    <name evidence="13" type="ORF">NCTC11466_03305</name>
</gene>
<dbReference type="GO" id="GO:0004515">
    <property type="term" value="F:nicotinate-nucleotide adenylyltransferase activity"/>
    <property type="evidence" value="ECO:0007669"/>
    <property type="project" value="UniProtKB-UniRule"/>
</dbReference>
<keyword evidence="14" id="KW-1185">Reference proteome</keyword>
<dbReference type="NCBIfam" id="TIGR00482">
    <property type="entry name" value="nicotinate (nicotinamide) nucleotide adenylyltransferase"/>
    <property type="match status" value="1"/>
</dbReference>
<sequence length="215" mass="24171">MPEPSLLALYGGTFDPIHYGHLKSVEALARLVKLKSVTIMPNNVPPHRPQPEASSEQRKQMIELAIAGSPLFTLDDRELARSTPSWTVETLEQLRAELGPKQPLAFIIGQDSLLSLHRWHRWETLLTLCHLLVTQRPGYPLTMETPEQQSWLAKNVTDSVEVLHQQAAGKVFLAPTPLYDISATAIRDRLEHNQPCDDLVPPAVLAFILQHGLYR</sequence>
<evidence type="ECO:0000259" key="12">
    <source>
        <dbReference type="Pfam" id="PF01467"/>
    </source>
</evidence>
<evidence type="ECO:0000256" key="3">
    <source>
        <dbReference type="ARBA" id="ARBA00009014"/>
    </source>
</evidence>
<evidence type="ECO:0000256" key="11">
    <source>
        <dbReference type="HAMAP-Rule" id="MF_00244"/>
    </source>
</evidence>
<evidence type="ECO:0000256" key="7">
    <source>
        <dbReference type="ARBA" id="ARBA00022741"/>
    </source>
</evidence>
<dbReference type="UniPathway" id="UPA00253">
    <property type="reaction ID" value="UER00332"/>
</dbReference>
<evidence type="ECO:0000256" key="9">
    <source>
        <dbReference type="ARBA" id="ARBA00023027"/>
    </source>
</evidence>
<dbReference type="EC" id="2.7.7.18" evidence="11"/>
<dbReference type="GO" id="GO:0005524">
    <property type="term" value="F:ATP binding"/>
    <property type="evidence" value="ECO:0007669"/>
    <property type="project" value="UniProtKB-KW"/>
</dbReference>
<reference evidence="13 14" key="1">
    <citation type="submission" date="2018-12" db="EMBL/GenBank/DDBJ databases">
        <authorList>
            <consortium name="Pathogen Informatics"/>
        </authorList>
    </citation>
    <scope>NUCLEOTIDE SEQUENCE [LARGE SCALE GENOMIC DNA]</scope>
    <source>
        <strain evidence="13 14">NCTC11466</strain>
    </source>
</reference>
<dbReference type="InterPro" id="IPR005248">
    <property type="entry name" value="NadD/NMNAT"/>
</dbReference>
<evidence type="ECO:0000256" key="6">
    <source>
        <dbReference type="ARBA" id="ARBA00022695"/>
    </source>
</evidence>
<comment type="pathway">
    <text evidence="2 11">Cofactor biosynthesis; NAD(+) biosynthesis; deamido-NAD(+) from nicotinate D-ribonucleotide: step 1/1.</text>
</comment>
<keyword evidence="5 11" id="KW-0808">Transferase</keyword>
<keyword evidence="9 11" id="KW-0520">NAD</keyword>
<evidence type="ECO:0000313" key="14">
    <source>
        <dbReference type="Proteomes" id="UP000274122"/>
    </source>
</evidence>
<dbReference type="KEGG" id="clap:NCTC11466_03305"/>
<keyword evidence="4 11" id="KW-0662">Pyridine nucleotide biosynthesis</keyword>
<dbReference type="NCBIfam" id="NF000839">
    <property type="entry name" value="PRK00071.1-1"/>
    <property type="match status" value="1"/>
</dbReference>